<feature type="transmembrane region" description="Helical" evidence="1">
    <location>
        <begin position="41"/>
        <end position="60"/>
    </location>
</feature>
<keyword evidence="1" id="KW-0812">Transmembrane</keyword>
<accession>A0A5B8RA22</accession>
<evidence type="ECO:0000313" key="2">
    <source>
        <dbReference type="EMBL" id="QEA04232.1"/>
    </source>
</evidence>
<keyword evidence="1" id="KW-1133">Transmembrane helix</keyword>
<dbReference type="AlphaFoldDB" id="A0A5B8RA22"/>
<reference evidence="2" key="1">
    <citation type="submission" date="2019-06" db="EMBL/GenBank/DDBJ databases">
        <authorList>
            <person name="Murdoch R.W."/>
            <person name="Fathepure B."/>
        </authorList>
    </citation>
    <scope>NUCLEOTIDE SEQUENCE</scope>
</reference>
<protein>
    <recommendedName>
        <fullName evidence="3">Branched-chain amino acid transport protein (AzlD)</fullName>
    </recommendedName>
</protein>
<keyword evidence="1" id="KW-0472">Membrane</keyword>
<dbReference type="InterPro" id="IPR008407">
    <property type="entry name" value="Brnchd-chn_aa_trnsp_AzlD"/>
</dbReference>
<name>A0A5B8RA22_9ZZZZ</name>
<gene>
    <name evidence="2" type="ORF">KBTEX_00536</name>
</gene>
<feature type="transmembrane region" description="Helical" evidence="1">
    <location>
        <begin position="6"/>
        <end position="29"/>
    </location>
</feature>
<dbReference type="EMBL" id="MN079081">
    <property type="protein sequence ID" value="QEA04232.1"/>
    <property type="molecule type" value="Genomic_DNA"/>
</dbReference>
<organism evidence="2">
    <name type="scientific">uncultured organism</name>
    <dbReference type="NCBI Taxonomy" id="155900"/>
    <lineage>
        <taxon>unclassified sequences</taxon>
        <taxon>environmental samples</taxon>
    </lineage>
</organism>
<dbReference type="Pfam" id="PF05437">
    <property type="entry name" value="AzlD"/>
    <property type="match status" value="1"/>
</dbReference>
<evidence type="ECO:0000256" key="1">
    <source>
        <dbReference type="SAM" id="Phobius"/>
    </source>
</evidence>
<sequence length="105" mass="11147">MSDTTIWLVILACGAGTFALRLSFIQAVGHRGMPGWLRRPLRYVPAAVLSALVVPGILLGGESPFEPARVAAGLVAALVAWRTRNTLWVLGSGMVVLWLVSAVLP</sequence>
<proteinExistence type="predicted"/>
<feature type="transmembrane region" description="Helical" evidence="1">
    <location>
        <begin position="87"/>
        <end position="104"/>
    </location>
</feature>
<evidence type="ECO:0008006" key="3">
    <source>
        <dbReference type="Google" id="ProtNLM"/>
    </source>
</evidence>